<dbReference type="PANTHER" id="PTHR33744">
    <property type="entry name" value="CARBOHYDRATE DIACID REGULATOR"/>
    <property type="match status" value="1"/>
</dbReference>
<dbReference type="SMART" id="SM00065">
    <property type="entry name" value="GAF"/>
    <property type="match status" value="1"/>
</dbReference>
<dbReference type="InterPro" id="IPR041522">
    <property type="entry name" value="CdaR_GGDEF"/>
</dbReference>
<evidence type="ECO:0000256" key="1">
    <source>
        <dbReference type="ARBA" id="ARBA00006754"/>
    </source>
</evidence>
<feature type="domain" description="GAF" evidence="3">
    <location>
        <begin position="146"/>
        <end position="297"/>
    </location>
</feature>
<dbReference type="Pfam" id="PF17853">
    <property type="entry name" value="GGDEF_2"/>
    <property type="match status" value="1"/>
</dbReference>
<dbReference type="Gene3D" id="1.10.10.2840">
    <property type="entry name" value="PucR C-terminal helix-turn-helix domain"/>
    <property type="match status" value="1"/>
</dbReference>
<feature type="region of interest" description="Disordered" evidence="2">
    <location>
        <begin position="510"/>
        <end position="530"/>
    </location>
</feature>
<feature type="compositionally biased region" description="Basic and acidic residues" evidence="2">
    <location>
        <begin position="11"/>
        <end position="25"/>
    </location>
</feature>
<dbReference type="InterPro" id="IPR042070">
    <property type="entry name" value="PucR_C-HTH_sf"/>
</dbReference>
<dbReference type="InterPro" id="IPR029016">
    <property type="entry name" value="GAF-like_dom_sf"/>
</dbReference>
<dbReference type="Pfam" id="PF01590">
    <property type="entry name" value="GAF"/>
    <property type="match status" value="1"/>
</dbReference>
<comment type="similarity">
    <text evidence="1">Belongs to the CdaR family.</text>
</comment>
<dbReference type="SUPFAM" id="SSF55781">
    <property type="entry name" value="GAF domain-like"/>
    <property type="match status" value="1"/>
</dbReference>
<feature type="region of interest" description="Disordered" evidence="2">
    <location>
        <begin position="1"/>
        <end position="62"/>
    </location>
</feature>
<evidence type="ECO:0000313" key="5">
    <source>
        <dbReference type="Proteomes" id="UP000642284"/>
    </source>
</evidence>
<keyword evidence="5" id="KW-1185">Reference proteome</keyword>
<dbReference type="Gene3D" id="3.30.450.40">
    <property type="match status" value="1"/>
</dbReference>
<proteinExistence type="inferred from homology"/>
<comment type="caution">
    <text evidence="4">The sequence shown here is derived from an EMBL/GenBank/DDBJ whole genome shotgun (WGS) entry which is preliminary data.</text>
</comment>
<evidence type="ECO:0000259" key="3">
    <source>
        <dbReference type="SMART" id="SM00065"/>
    </source>
</evidence>
<sequence length="699" mass="73353">MAGGGVGEQTDEVHGRLQGTRAERRSRCRRANGRGARPPPPWRTSTPPQGQEWRSATSRDGRHIAVPGAGPVRYHCRVSTTPAADGALLRLLCEEADEEALRASGAAAPLVGDALEIRARLAAHRSREAALAALYETAGDLASLRALPDVLQAIVRRARTLVGTDVAYLLLYDPEQGDTYVHVTEGITTEAFKTGRLAVGTGLGGLVAKTAQPYHTADYPNDERFAHSDYVDSVIGAEGLVAIQGVPLKFRDQVYGVLFAANRRVRPFSPAEVELLISLAHHAALAIENATLFEEVRKAATVHERLTAVALDGGGPAELAQALAEVLRGSVSVLDADGRPVASAGEEPPQPADFVRELNASRTRRASATRGQACATPVIAADEHLGTLLFVRGGLDASDVHALERAAQAVALMLLHERGVAAAEQRLRGELLDELLGAPHRDPEGLTRRAALVGLDLHRQHIVLVARAEDAARRRRIADLAGAYAVRHGGIAGESGGDAVVVLPVEPGPADPGSVYPGPDASADGSADPGRAARRLAAALGAGVSETAAVSGAVTVGAESAAPGASGVADAHRDAARCVDALVALDRVGEGACRDDLGIHGLLIGRAERAELDRFVRRTIGPLLDHDAARGSDLAGTALAYFACDGNLARTAADLYVHVNTLYQRIDRISALLGADWRHGDRALQVHLALKTRLTSGWG</sequence>
<protein>
    <submittedName>
        <fullName evidence="4">Helix-turn-helix domain-containing protein</fullName>
    </submittedName>
</protein>
<accession>A0ABR7SAW2</accession>
<evidence type="ECO:0000256" key="2">
    <source>
        <dbReference type="SAM" id="MobiDB-lite"/>
    </source>
</evidence>
<dbReference type="EMBL" id="JACTVJ010000002">
    <property type="protein sequence ID" value="MBC9711478.1"/>
    <property type="molecule type" value="Genomic_DNA"/>
</dbReference>
<gene>
    <name evidence="4" type="ORF">H9Y04_02685</name>
</gene>
<name>A0ABR7SAW2_9ACTN</name>
<dbReference type="PANTHER" id="PTHR33744:SF1">
    <property type="entry name" value="DNA-BINDING TRANSCRIPTIONAL ACTIVATOR ADER"/>
    <property type="match status" value="1"/>
</dbReference>
<organism evidence="4 5">
    <name type="scientific">Streptomyces polyasparticus</name>
    <dbReference type="NCBI Taxonomy" id="2767826"/>
    <lineage>
        <taxon>Bacteria</taxon>
        <taxon>Bacillati</taxon>
        <taxon>Actinomycetota</taxon>
        <taxon>Actinomycetes</taxon>
        <taxon>Kitasatosporales</taxon>
        <taxon>Streptomycetaceae</taxon>
        <taxon>Streptomyces</taxon>
    </lineage>
</organism>
<dbReference type="InterPro" id="IPR025736">
    <property type="entry name" value="PucR_C-HTH_dom"/>
</dbReference>
<evidence type="ECO:0000313" key="4">
    <source>
        <dbReference type="EMBL" id="MBC9711478.1"/>
    </source>
</evidence>
<reference evidence="4 5" key="1">
    <citation type="submission" date="2020-08" db="EMBL/GenBank/DDBJ databases">
        <title>Genemic of Streptomyces polyaspartic.</title>
        <authorList>
            <person name="Liu W."/>
        </authorList>
    </citation>
    <scope>NUCLEOTIDE SEQUENCE [LARGE SCALE GENOMIC DNA]</scope>
    <source>
        <strain evidence="4 5">TRM66268-LWL</strain>
    </source>
</reference>
<dbReference type="InterPro" id="IPR051448">
    <property type="entry name" value="CdaR-like_regulators"/>
</dbReference>
<dbReference type="InterPro" id="IPR003018">
    <property type="entry name" value="GAF"/>
</dbReference>
<dbReference type="Proteomes" id="UP000642284">
    <property type="component" value="Unassembled WGS sequence"/>
</dbReference>
<dbReference type="Pfam" id="PF13556">
    <property type="entry name" value="HTH_30"/>
    <property type="match status" value="1"/>
</dbReference>